<dbReference type="AlphaFoldDB" id="A0A1W6AG79"/>
<dbReference type="EMBL" id="CP020743">
    <property type="protein sequence ID" value="ARJ24897.1"/>
    <property type="molecule type" value="Genomic_DNA"/>
</dbReference>
<proteinExistence type="predicted"/>
<name>A0A1W6AG79_BACMY</name>
<organism evidence="1 2">
    <name type="scientific">Bacillus mycoides</name>
    <dbReference type="NCBI Taxonomy" id="1405"/>
    <lineage>
        <taxon>Bacteria</taxon>
        <taxon>Bacillati</taxon>
        <taxon>Bacillota</taxon>
        <taxon>Bacilli</taxon>
        <taxon>Bacillales</taxon>
        <taxon>Bacillaceae</taxon>
        <taxon>Bacillus</taxon>
        <taxon>Bacillus cereus group</taxon>
    </lineage>
</organism>
<gene>
    <name evidence="1" type="ORF">B7492_28590</name>
</gene>
<evidence type="ECO:0000313" key="2">
    <source>
        <dbReference type="Proteomes" id="UP000192932"/>
    </source>
</evidence>
<reference evidence="1 2" key="1">
    <citation type="submission" date="2017-04" db="EMBL/GenBank/DDBJ databases">
        <title>The Characteristic of a Fine Plant Growth-Promoting Rhizobacteria Bacillus mycoides Gnyt1 and its Whole Genome Sequencing Analysis.</title>
        <authorList>
            <person name="Li J.H."/>
            <person name="Yao T."/>
        </authorList>
    </citation>
    <scope>NUCLEOTIDE SEQUENCE [LARGE SCALE GENOMIC DNA]</scope>
    <source>
        <strain evidence="1 2">Gnyt1</strain>
    </source>
</reference>
<evidence type="ECO:0000313" key="1">
    <source>
        <dbReference type="EMBL" id="ARJ24897.1"/>
    </source>
</evidence>
<sequence>MARSESRSLQALDQEALFASTERAKWPEILAAGDGTRYTLKRKRLAQNRRVLQALNPNMISILKKQIFPYITLSNIPLKT</sequence>
<protein>
    <submittedName>
        <fullName evidence="1">Uncharacterized protein</fullName>
    </submittedName>
</protein>
<dbReference type="Proteomes" id="UP000192932">
    <property type="component" value="Chromosome"/>
</dbReference>
<accession>A0A1W6AG79</accession>
<dbReference type="NCBIfam" id="NF041643">
    <property type="entry name" value="EAxFAS_anti"/>
    <property type="match status" value="1"/>
</dbReference>